<dbReference type="OrthoDB" id="10265310at2759"/>
<name>A0A504YPK9_FASGI</name>
<protein>
    <submittedName>
        <fullName evidence="3">Metal dependent protein hydrolase</fullName>
    </submittedName>
</protein>
<sequence>FAILNLLFLFWLQLLGLLSGYFRRHLHIFRRCIMPSAIDIGKVVIGTHSGAFHADELVACAMLKQLPEYHNAKIVRTRDMDRLAECTIVVDVGGLFDHAARRYDHHQREFNLTLTDFYPSTKWDIKLSSAGLIYAHYGHKVIACIAGVQEVDPMVDVLFHKLYATFVVEIDAIDNGIPPTDSVPRYDLFDAKQFISRYAIHTGLSSRVSMMVPPWNKPDMDETECFMKALSMVETEFVDRVRHFAEIWYPARAMVAQALDTRRSVDPSGMIMVLKDHGCPWSSHVLELERAELESQSRSTEFSLSDPDTVKGRPVYCVYQRKDGSWSAQAIPLSESTHFANRLPFPEPWRGLRDDELSRVTGQSSCVFVHATGFLAIHQTFDGIMNLVRKSLKLAKLSDGLVDVTV</sequence>
<dbReference type="InterPro" id="IPR003226">
    <property type="entry name" value="MYG1_exonuclease"/>
</dbReference>
<dbReference type="Proteomes" id="UP000316759">
    <property type="component" value="Unassembled WGS sequence"/>
</dbReference>
<reference evidence="3 4" key="1">
    <citation type="submission" date="2019-04" db="EMBL/GenBank/DDBJ databases">
        <title>Annotation for the trematode Fasciola gigantica.</title>
        <authorList>
            <person name="Choi Y.-J."/>
        </authorList>
    </citation>
    <scope>NUCLEOTIDE SEQUENCE [LARGE SCALE GENOMIC DNA]</scope>
    <source>
        <strain evidence="3">Uganda_cow_1</strain>
    </source>
</reference>
<keyword evidence="3" id="KW-0378">Hydrolase</keyword>
<comment type="caution">
    <text evidence="3">The sequence shown here is derived from an EMBL/GenBank/DDBJ whole genome shotgun (WGS) entry which is preliminary data.</text>
</comment>
<organism evidence="3 4">
    <name type="scientific">Fasciola gigantica</name>
    <name type="common">Giant liver fluke</name>
    <dbReference type="NCBI Taxonomy" id="46835"/>
    <lineage>
        <taxon>Eukaryota</taxon>
        <taxon>Metazoa</taxon>
        <taxon>Spiralia</taxon>
        <taxon>Lophotrochozoa</taxon>
        <taxon>Platyhelminthes</taxon>
        <taxon>Trematoda</taxon>
        <taxon>Digenea</taxon>
        <taxon>Plagiorchiida</taxon>
        <taxon>Echinostomata</taxon>
        <taxon>Echinostomatoidea</taxon>
        <taxon>Fasciolidae</taxon>
        <taxon>Fasciola</taxon>
    </lineage>
</organism>
<evidence type="ECO:0000313" key="3">
    <source>
        <dbReference type="EMBL" id="TPP63992.1"/>
    </source>
</evidence>
<gene>
    <name evidence="3" type="ORF">FGIG_05206</name>
</gene>
<dbReference type="EMBL" id="SUNJ01004990">
    <property type="protein sequence ID" value="TPP63992.1"/>
    <property type="molecule type" value="Genomic_DNA"/>
</dbReference>
<dbReference type="GO" id="GO:0005737">
    <property type="term" value="C:cytoplasm"/>
    <property type="evidence" value="ECO:0007669"/>
    <property type="project" value="TreeGrafter"/>
</dbReference>
<feature type="non-terminal residue" evidence="3">
    <location>
        <position position="1"/>
    </location>
</feature>
<evidence type="ECO:0000256" key="2">
    <source>
        <dbReference type="SAM" id="SignalP"/>
    </source>
</evidence>
<dbReference type="AlphaFoldDB" id="A0A504YPK9"/>
<accession>A0A504YPK9</accession>
<evidence type="ECO:0000256" key="1">
    <source>
        <dbReference type="ARBA" id="ARBA00010105"/>
    </source>
</evidence>
<dbReference type="GO" id="GO:0016787">
    <property type="term" value="F:hydrolase activity"/>
    <property type="evidence" value="ECO:0007669"/>
    <property type="project" value="UniProtKB-KW"/>
</dbReference>
<dbReference type="PANTHER" id="PTHR11215:SF1">
    <property type="entry name" value="MYG1 EXONUCLEASE"/>
    <property type="match status" value="1"/>
</dbReference>
<feature type="signal peptide" evidence="2">
    <location>
        <begin position="1"/>
        <end position="20"/>
    </location>
</feature>
<dbReference type="GO" id="GO:0005634">
    <property type="term" value="C:nucleus"/>
    <property type="evidence" value="ECO:0007669"/>
    <property type="project" value="TreeGrafter"/>
</dbReference>
<feature type="chain" id="PRO_5021460328" evidence="2">
    <location>
        <begin position="21"/>
        <end position="406"/>
    </location>
</feature>
<dbReference type="STRING" id="46835.A0A504YPK9"/>
<evidence type="ECO:0000313" key="4">
    <source>
        <dbReference type="Proteomes" id="UP000316759"/>
    </source>
</evidence>
<comment type="similarity">
    <text evidence="1">Belongs to the MYG1 family.</text>
</comment>
<dbReference type="Pfam" id="PF03690">
    <property type="entry name" value="MYG1_exonuc"/>
    <property type="match status" value="1"/>
</dbReference>
<dbReference type="PANTHER" id="PTHR11215">
    <property type="entry name" value="METAL DEPENDENT HYDROLASE - RELATED"/>
    <property type="match status" value="1"/>
</dbReference>
<keyword evidence="4" id="KW-1185">Reference proteome</keyword>
<proteinExistence type="inferred from homology"/>
<keyword evidence="2" id="KW-0732">Signal</keyword>